<feature type="transmembrane region" description="Helical" evidence="7">
    <location>
        <begin position="79"/>
        <end position="100"/>
    </location>
</feature>
<evidence type="ECO:0000256" key="5">
    <source>
        <dbReference type="ARBA" id="ARBA00022989"/>
    </source>
</evidence>
<dbReference type="Pfam" id="PF01235">
    <property type="entry name" value="Na_Ala_symp"/>
    <property type="match status" value="1"/>
</dbReference>
<gene>
    <name evidence="8" type="ORF">OBE_06789</name>
</gene>
<dbReference type="PANTHER" id="PTHR30330">
    <property type="entry name" value="AGSS FAMILY TRANSPORTER, SODIUM-ALANINE"/>
    <property type="match status" value="1"/>
</dbReference>
<evidence type="ECO:0000256" key="3">
    <source>
        <dbReference type="ARBA" id="ARBA00022475"/>
    </source>
</evidence>
<name>K1SVY1_9ZZZZ</name>
<dbReference type="Gene3D" id="1.20.1740.10">
    <property type="entry name" value="Amino acid/polyamine transporter I"/>
    <property type="match status" value="1"/>
</dbReference>
<comment type="caution">
    <text evidence="8">The sequence shown here is derived from an EMBL/GenBank/DDBJ whole genome shotgun (WGS) entry which is preliminary data.</text>
</comment>
<dbReference type="PROSITE" id="PS00873">
    <property type="entry name" value="NA_ALANINE_SYMP"/>
    <property type="match status" value="1"/>
</dbReference>
<evidence type="ECO:0000256" key="2">
    <source>
        <dbReference type="ARBA" id="ARBA00022448"/>
    </source>
</evidence>
<sequence>MLLTGLYLTCGTRFFQIRRFCYTIKNTVAAIFKDRKVTKTKDEKAISQFQALATALAATVGTGNIVGVATAISSGGAGAVFWMWISALLGMMTSFSENALGIYFRRKNEKGEWVGGPMYYIEKG</sequence>
<proteinExistence type="predicted"/>
<comment type="subcellular location">
    <subcellularLocation>
        <location evidence="1">Cell membrane</location>
        <topology evidence="1">Multi-pass membrane protein</topology>
    </subcellularLocation>
</comment>
<dbReference type="PANTHER" id="PTHR30330:SF14">
    <property type="entry name" value="SODIUM_AMINO ACID (ALANINE) SYMPORTER"/>
    <property type="match status" value="1"/>
</dbReference>
<dbReference type="GO" id="GO:0005283">
    <property type="term" value="F:amino acid:sodium symporter activity"/>
    <property type="evidence" value="ECO:0007669"/>
    <property type="project" value="InterPro"/>
</dbReference>
<accession>K1SVY1</accession>
<keyword evidence="6 7" id="KW-0472">Membrane</keyword>
<dbReference type="InterPro" id="IPR001463">
    <property type="entry name" value="Na/Ala_symport"/>
</dbReference>
<evidence type="ECO:0000256" key="7">
    <source>
        <dbReference type="SAM" id="Phobius"/>
    </source>
</evidence>
<keyword evidence="3" id="KW-1003">Cell membrane</keyword>
<dbReference type="AlphaFoldDB" id="K1SVY1"/>
<protein>
    <submittedName>
        <fullName evidence="8">Sodium:alanine symporter</fullName>
    </submittedName>
</protein>
<evidence type="ECO:0000313" key="8">
    <source>
        <dbReference type="EMBL" id="EKC64747.1"/>
    </source>
</evidence>
<dbReference type="GO" id="GO:0005886">
    <property type="term" value="C:plasma membrane"/>
    <property type="evidence" value="ECO:0007669"/>
    <property type="project" value="UniProtKB-SubCell"/>
</dbReference>
<evidence type="ECO:0000256" key="6">
    <source>
        <dbReference type="ARBA" id="ARBA00023136"/>
    </source>
</evidence>
<evidence type="ECO:0000256" key="1">
    <source>
        <dbReference type="ARBA" id="ARBA00004651"/>
    </source>
</evidence>
<dbReference type="EMBL" id="AJWZ01004679">
    <property type="protein sequence ID" value="EKC64747.1"/>
    <property type="molecule type" value="Genomic_DNA"/>
</dbReference>
<reference evidence="8" key="1">
    <citation type="journal article" date="2013" name="Environ. Microbiol.">
        <title>Microbiota from the distal guts of lean and obese adolescents exhibit partial functional redundancy besides clear differences in community structure.</title>
        <authorList>
            <person name="Ferrer M."/>
            <person name="Ruiz A."/>
            <person name="Lanza F."/>
            <person name="Haange S.B."/>
            <person name="Oberbach A."/>
            <person name="Till H."/>
            <person name="Bargiela R."/>
            <person name="Campoy C."/>
            <person name="Segura M.T."/>
            <person name="Richter M."/>
            <person name="von Bergen M."/>
            <person name="Seifert J."/>
            <person name="Suarez A."/>
        </authorList>
    </citation>
    <scope>NUCLEOTIDE SEQUENCE</scope>
</reference>
<organism evidence="8">
    <name type="scientific">human gut metagenome</name>
    <dbReference type="NCBI Taxonomy" id="408170"/>
    <lineage>
        <taxon>unclassified sequences</taxon>
        <taxon>metagenomes</taxon>
        <taxon>organismal metagenomes</taxon>
    </lineage>
</organism>
<evidence type="ECO:0000256" key="4">
    <source>
        <dbReference type="ARBA" id="ARBA00022692"/>
    </source>
</evidence>
<feature type="non-terminal residue" evidence="8">
    <location>
        <position position="124"/>
    </location>
</feature>
<keyword evidence="2" id="KW-0813">Transport</keyword>
<keyword evidence="5 7" id="KW-1133">Transmembrane helix</keyword>
<feature type="transmembrane region" description="Helical" evidence="7">
    <location>
        <begin position="51"/>
        <end position="73"/>
    </location>
</feature>
<keyword evidence="4 7" id="KW-0812">Transmembrane</keyword>